<evidence type="ECO:0000313" key="1">
    <source>
        <dbReference type="EMBL" id="GAF93405.1"/>
    </source>
</evidence>
<protein>
    <submittedName>
        <fullName evidence="1">Uncharacterized protein</fullName>
    </submittedName>
</protein>
<sequence>MLGTDPEFMFHVEDSRPGRYSGMMPAKFALQRLSHMGDKRIKTKEDGTMYLDSPFGTAFADGASWEINPFASSITHDLVENIGGLLNISRNLQKQLTTNNKDISMLMQPSVPLDVKMLAKWGDPSLAEFGCDPDKSIHPRLIDPRNIDAETHPWRYNGAHIHFGLDNIANGEVTSDEFFADNGDNVYKFILVCDATV</sequence>
<accession>X0UY97</accession>
<gene>
    <name evidence="1" type="ORF">S01H1_27910</name>
</gene>
<dbReference type="EMBL" id="BARS01017027">
    <property type="protein sequence ID" value="GAF93405.1"/>
    <property type="molecule type" value="Genomic_DNA"/>
</dbReference>
<dbReference type="AlphaFoldDB" id="X0UY97"/>
<feature type="non-terminal residue" evidence="1">
    <location>
        <position position="197"/>
    </location>
</feature>
<reference evidence="1" key="1">
    <citation type="journal article" date="2014" name="Front. Microbiol.">
        <title>High frequency of phylogenetically diverse reductive dehalogenase-homologous genes in deep subseafloor sedimentary metagenomes.</title>
        <authorList>
            <person name="Kawai M."/>
            <person name="Futagami T."/>
            <person name="Toyoda A."/>
            <person name="Takaki Y."/>
            <person name="Nishi S."/>
            <person name="Hori S."/>
            <person name="Arai W."/>
            <person name="Tsubouchi T."/>
            <person name="Morono Y."/>
            <person name="Uchiyama I."/>
            <person name="Ito T."/>
            <person name="Fujiyama A."/>
            <person name="Inagaki F."/>
            <person name="Takami H."/>
        </authorList>
    </citation>
    <scope>NUCLEOTIDE SEQUENCE</scope>
    <source>
        <strain evidence="1">Expedition CK06-06</strain>
    </source>
</reference>
<proteinExistence type="predicted"/>
<organism evidence="1">
    <name type="scientific">marine sediment metagenome</name>
    <dbReference type="NCBI Taxonomy" id="412755"/>
    <lineage>
        <taxon>unclassified sequences</taxon>
        <taxon>metagenomes</taxon>
        <taxon>ecological metagenomes</taxon>
    </lineage>
</organism>
<comment type="caution">
    <text evidence="1">The sequence shown here is derived from an EMBL/GenBank/DDBJ whole genome shotgun (WGS) entry which is preliminary data.</text>
</comment>
<name>X0UY97_9ZZZZ</name>